<feature type="compositionally biased region" description="Polar residues" evidence="1">
    <location>
        <begin position="69"/>
        <end position="79"/>
    </location>
</feature>
<name>A0ABV1A3R4_9TELE</name>
<reference evidence="2 3" key="1">
    <citation type="submission" date="2021-06" db="EMBL/GenBank/DDBJ databases">
        <authorList>
            <person name="Palmer J.M."/>
        </authorList>
    </citation>
    <scope>NUCLEOTIDE SEQUENCE [LARGE SCALE GENOMIC DNA]</scope>
    <source>
        <strain evidence="2 3">AS_MEX2019</strain>
        <tissue evidence="2">Muscle</tissue>
    </source>
</reference>
<sequence length="149" mass="16665">RYGVMRVYSPSYTPQANGVVERTIDLVKNSIAKNANSRDWSTKAVEIGQALNDRHQVSRPSPAAELNQRPFSSQKVGRSSNEKTGKPTPKVPFCEGQRVWVRARDHPVSTAVKPKYDTTDIVKQVLDRNTVLLQKRGIQGVEQLKPILS</sequence>
<dbReference type="Gene3D" id="3.30.420.10">
    <property type="entry name" value="Ribonuclease H-like superfamily/Ribonuclease H"/>
    <property type="match status" value="1"/>
</dbReference>
<dbReference type="SUPFAM" id="SSF53098">
    <property type="entry name" value="Ribonuclease H-like"/>
    <property type="match status" value="1"/>
</dbReference>
<evidence type="ECO:0000256" key="1">
    <source>
        <dbReference type="SAM" id="MobiDB-lite"/>
    </source>
</evidence>
<dbReference type="InterPro" id="IPR036397">
    <property type="entry name" value="RNaseH_sf"/>
</dbReference>
<evidence type="ECO:0000313" key="3">
    <source>
        <dbReference type="Proteomes" id="UP001469553"/>
    </source>
</evidence>
<proteinExistence type="predicted"/>
<gene>
    <name evidence="2" type="ORF">AMECASPLE_039022</name>
</gene>
<dbReference type="InterPro" id="IPR012337">
    <property type="entry name" value="RNaseH-like_sf"/>
</dbReference>
<dbReference type="Proteomes" id="UP001469553">
    <property type="component" value="Unassembled WGS sequence"/>
</dbReference>
<protein>
    <recommendedName>
        <fullName evidence="4">Integrase catalytic domain-containing protein</fullName>
    </recommendedName>
</protein>
<organism evidence="2 3">
    <name type="scientific">Ameca splendens</name>
    <dbReference type="NCBI Taxonomy" id="208324"/>
    <lineage>
        <taxon>Eukaryota</taxon>
        <taxon>Metazoa</taxon>
        <taxon>Chordata</taxon>
        <taxon>Craniata</taxon>
        <taxon>Vertebrata</taxon>
        <taxon>Euteleostomi</taxon>
        <taxon>Actinopterygii</taxon>
        <taxon>Neopterygii</taxon>
        <taxon>Teleostei</taxon>
        <taxon>Neoteleostei</taxon>
        <taxon>Acanthomorphata</taxon>
        <taxon>Ovalentaria</taxon>
        <taxon>Atherinomorphae</taxon>
        <taxon>Cyprinodontiformes</taxon>
        <taxon>Goodeidae</taxon>
        <taxon>Ameca</taxon>
    </lineage>
</organism>
<dbReference type="EMBL" id="JAHRIP010082907">
    <property type="protein sequence ID" value="MEQ2313184.1"/>
    <property type="molecule type" value="Genomic_DNA"/>
</dbReference>
<comment type="caution">
    <text evidence="2">The sequence shown here is derived from an EMBL/GenBank/DDBJ whole genome shotgun (WGS) entry which is preliminary data.</text>
</comment>
<feature type="region of interest" description="Disordered" evidence="1">
    <location>
        <begin position="51"/>
        <end position="92"/>
    </location>
</feature>
<evidence type="ECO:0008006" key="4">
    <source>
        <dbReference type="Google" id="ProtNLM"/>
    </source>
</evidence>
<evidence type="ECO:0000313" key="2">
    <source>
        <dbReference type="EMBL" id="MEQ2313184.1"/>
    </source>
</evidence>
<accession>A0ABV1A3R4</accession>
<feature type="non-terminal residue" evidence="2">
    <location>
        <position position="1"/>
    </location>
</feature>
<keyword evidence="3" id="KW-1185">Reference proteome</keyword>